<sequence>MQVTPRSAPGRFSLQLFSFSSFSAGGWALPPGSHCQAAKRGLAAPHQCADSHVIIYFLTVPGGVILSDTQEEKELSSKKHQEVGTRGWQGKQEYPGKISTAKALQLWFPLKIK</sequence>
<accession>A0AC59ZL69</accession>
<protein>
    <submittedName>
        <fullName evidence="1">Uncharacterized protein</fullName>
    </submittedName>
</protein>
<dbReference type="Proteomes" id="UP001162501">
    <property type="component" value="Chromosome 3"/>
</dbReference>
<name>A0AC59ZL69_RANTA</name>
<evidence type="ECO:0000313" key="2">
    <source>
        <dbReference type="Proteomes" id="UP001162501"/>
    </source>
</evidence>
<reference evidence="1" key="1">
    <citation type="submission" date="2023-05" db="EMBL/GenBank/DDBJ databases">
        <authorList>
            <consortium name="ELIXIR-Norway"/>
        </authorList>
    </citation>
    <scope>NUCLEOTIDE SEQUENCE</scope>
</reference>
<proteinExistence type="predicted"/>
<dbReference type="EMBL" id="OX596087">
    <property type="protein sequence ID" value="CAN0452394.1"/>
    <property type="molecule type" value="Genomic_DNA"/>
</dbReference>
<evidence type="ECO:0000313" key="1">
    <source>
        <dbReference type="EMBL" id="CAN0452394.1"/>
    </source>
</evidence>
<organism evidence="1 2">
    <name type="scientific">Rangifer tarandus platyrhynchus</name>
    <name type="common">Svalbard reindeer</name>
    <dbReference type="NCBI Taxonomy" id="3082113"/>
    <lineage>
        <taxon>Eukaryota</taxon>
        <taxon>Metazoa</taxon>
        <taxon>Chordata</taxon>
        <taxon>Craniata</taxon>
        <taxon>Vertebrata</taxon>
        <taxon>Euteleostomi</taxon>
        <taxon>Mammalia</taxon>
        <taxon>Eutheria</taxon>
        <taxon>Laurasiatheria</taxon>
        <taxon>Artiodactyla</taxon>
        <taxon>Ruminantia</taxon>
        <taxon>Pecora</taxon>
        <taxon>Cervidae</taxon>
        <taxon>Odocoileinae</taxon>
        <taxon>Rangifer</taxon>
    </lineage>
</organism>
<reference evidence="1" key="2">
    <citation type="submission" date="2025-03" db="EMBL/GenBank/DDBJ databases">
        <authorList>
            <consortium name="ELIXIR-Norway"/>
            <consortium name="Elixir Norway"/>
        </authorList>
    </citation>
    <scope>NUCLEOTIDE SEQUENCE</scope>
</reference>
<gene>
    <name evidence="1" type="ORF">MRATA1EN22A_LOCUS19716</name>
</gene>